<evidence type="ECO:0000259" key="2">
    <source>
        <dbReference type="PROSITE" id="PS50835"/>
    </source>
</evidence>
<evidence type="ECO:0000313" key="3">
    <source>
        <dbReference type="EMBL" id="OCU01867.1"/>
    </source>
</evidence>
<accession>A0A974I5L6</accession>
<protein>
    <recommendedName>
        <fullName evidence="2">Ig-like domain-containing protein</fullName>
    </recommendedName>
</protein>
<evidence type="ECO:0000313" key="4">
    <source>
        <dbReference type="Proteomes" id="UP000694892"/>
    </source>
</evidence>
<reference evidence="4" key="1">
    <citation type="journal article" date="2016" name="Nature">
        <title>Genome evolution in the allotetraploid frog Xenopus laevis.</title>
        <authorList>
            <person name="Session A.M."/>
            <person name="Uno Y."/>
            <person name="Kwon T."/>
            <person name="Chapman J.A."/>
            <person name="Toyoda A."/>
            <person name="Takahashi S."/>
            <person name="Fukui A."/>
            <person name="Hikosaka A."/>
            <person name="Suzuki A."/>
            <person name="Kondo M."/>
            <person name="van Heeringen S.J."/>
            <person name="Quigley I."/>
            <person name="Heinz S."/>
            <person name="Ogino H."/>
            <person name="Ochi H."/>
            <person name="Hellsten U."/>
            <person name="Lyons J.B."/>
            <person name="Simakov O."/>
            <person name="Putnam N."/>
            <person name="Stites J."/>
            <person name="Kuroki Y."/>
            <person name="Tanaka T."/>
            <person name="Michiue T."/>
            <person name="Watanabe M."/>
            <person name="Bogdanovic O."/>
            <person name="Lister R."/>
            <person name="Georgiou G."/>
            <person name="Paranjpe S.S."/>
            <person name="van Kruijsbergen I."/>
            <person name="Shu S."/>
            <person name="Carlson J."/>
            <person name="Kinoshita T."/>
            <person name="Ohta Y."/>
            <person name="Mawaribuchi S."/>
            <person name="Jenkins J."/>
            <person name="Grimwood J."/>
            <person name="Schmutz J."/>
            <person name="Mitros T."/>
            <person name="Mozaffari S.V."/>
            <person name="Suzuki Y."/>
            <person name="Haramoto Y."/>
            <person name="Yamamoto T.S."/>
            <person name="Takagi C."/>
            <person name="Heald R."/>
            <person name="Miller K."/>
            <person name="Haudenschild C."/>
            <person name="Kitzman J."/>
            <person name="Nakayama T."/>
            <person name="Izutsu Y."/>
            <person name="Robert J."/>
            <person name="Fortriede J."/>
            <person name="Burns K."/>
            <person name="Lotay V."/>
            <person name="Karimi K."/>
            <person name="Yasuoka Y."/>
            <person name="Dichmann D.S."/>
            <person name="Flajnik M.F."/>
            <person name="Houston D.W."/>
            <person name="Shendure J."/>
            <person name="DuPasquier L."/>
            <person name="Vize P.D."/>
            <person name="Zorn A.M."/>
            <person name="Ito M."/>
            <person name="Marcotte E.M."/>
            <person name="Wallingford J.B."/>
            <person name="Ito Y."/>
            <person name="Asashima M."/>
            <person name="Ueno N."/>
            <person name="Matsuda Y."/>
            <person name="Veenstra G.J."/>
            <person name="Fujiyama A."/>
            <person name="Harland R.M."/>
            <person name="Taira M."/>
            <person name="Rokhsar D.S."/>
        </authorList>
    </citation>
    <scope>NUCLEOTIDE SEQUENCE [LARGE SCALE GENOMIC DNA]</scope>
    <source>
        <strain evidence="4">J</strain>
    </source>
</reference>
<dbReference type="InterPro" id="IPR007110">
    <property type="entry name" value="Ig-like_dom"/>
</dbReference>
<dbReference type="OMA" id="ESAPCYL"/>
<dbReference type="InterPro" id="IPR003599">
    <property type="entry name" value="Ig_sub"/>
</dbReference>
<evidence type="ECO:0000256" key="1">
    <source>
        <dbReference type="SAM" id="SignalP"/>
    </source>
</evidence>
<organism evidence="3 4">
    <name type="scientific">Xenopus laevis</name>
    <name type="common">African clawed frog</name>
    <dbReference type="NCBI Taxonomy" id="8355"/>
    <lineage>
        <taxon>Eukaryota</taxon>
        <taxon>Metazoa</taxon>
        <taxon>Chordata</taxon>
        <taxon>Craniata</taxon>
        <taxon>Vertebrata</taxon>
        <taxon>Euteleostomi</taxon>
        <taxon>Amphibia</taxon>
        <taxon>Batrachia</taxon>
        <taxon>Anura</taxon>
        <taxon>Pipoidea</taxon>
        <taxon>Pipidae</taxon>
        <taxon>Xenopodinae</taxon>
        <taxon>Xenopus</taxon>
        <taxon>Xenopus</taxon>
    </lineage>
</organism>
<dbReference type="SMART" id="SM00406">
    <property type="entry name" value="IGv"/>
    <property type="match status" value="1"/>
</dbReference>
<name>A0A974I5L6_XENLA</name>
<feature type="signal peptide" evidence="1">
    <location>
        <begin position="1"/>
        <end position="19"/>
    </location>
</feature>
<dbReference type="AlphaFoldDB" id="A0A974I5L6"/>
<dbReference type="EMBL" id="CM004466">
    <property type="protein sequence ID" value="OCU01867.1"/>
    <property type="molecule type" value="Genomic_DNA"/>
</dbReference>
<dbReference type="PANTHER" id="PTHR23267">
    <property type="entry name" value="IMMUNOGLOBULIN LIGHT CHAIN"/>
    <property type="match status" value="1"/>
</dbReference>
<dbReference type="InterPro" id="IPR013106">
    <property type="entry name" value="Ig_V-set"/>
</dbReference>
<proteinExistence type="predicted"/>
<dbReference type="InterPro" id="IPR013783">
    <property type="entry name" value="Ig-like_fold"/>
</dbReference>
<dbReference type="Proteomes" id="UP000694892">
    <property type="component" value="Chromosome 1L"/>
</dbReference>
<dbReference type="Pfam" id="PF07686">
    <property type="entry name" value="V-set"/>
    <property type="match status" value="1"/>
</dbReference>
<dbReference type="InterPro" id="IPR036179">
    <property type="entry name" value="Ig-like_dom_sf"/>
</dbReference>
<sequence>MSWAVLLLSLTSLCTYSAAQVSVTQPVSESVKLGETVRISCTLSGYSISDRAVNWFQQKAGNRPRYLLWFNSDSSKHQGDGVPDRFSGSKDSPNNVGYLTIKGALLEDDADYYCNTWHSPSSSWHSGVLLRGTETKIQDTSL</sequence>
<dbReference type="InterPro" id="IPR050150">
    <property type="entry name" value="IgV_Light_Chain"/>
</dbReference>
<gene>
    <name evidence="3" type="ORF">XELAEV_18007646mg</name>
</gene>
<feature type="domain" description="Ig-like" evidence="2">
    <location>
        <begin position="19"/>
        <end position="114"/>
    </location>
</feature>
<dbReference type="SMART" id="SM00409">
    <property type="entry name" value="IG"/>
    <property type="match status" value="1"/>
</dbReference>
<dbReference type="SUPFAM" id="SSF48726">
    <property type="entry name" value="Immunoglobulin"/>
    <property type="match status" value="1"/>
</dbReference>
<dbReference type="Gene3D" id="2.60.40.10">
    <property type="entry name" value="Immunoglobulins"/>
    <property type="match status" value="1"/>
</dbReference>
<dbReference type="FunFam" id="2.60.40.10:FF:002664">
    <property type="entry name" value="Immunoglobulin lambda variable 5-48 (non-functional)"/>
    <property type="match status" value="1"/>
</dbReference>
<feature type="chain" id="PRO_5036995166" description="Ig-like domain-containing protein" evidence="1">
    <location>
        <begin position="20"/>
        <end position="142"/>
    </location>
</feature>
<dbReference type="PROSITE" id="PS50835">
    <property type="entry name" value="IG_LIKE"/>
    <property type="match status" value="1"/>
</dbReference>
<keyword evidence="1" id="KW-0732">Signal</keyword>